<reference evidence="2 3" key="1">
    <citation type="submission" date="2018-07" db="EMBL/GenBank/DDBJ databases">
        <title>Dyella tabacisoli L4-6T, whole genome shotgun sequence.</title>
        <authorList>
            <person name="Zhou X.-K."/>
            <person name="Li W.-J."/>
            <person name="Duan Y.-Q."/>
        </authorList>
    </citation>
    <scope>NUCLEOTIDE SEQUENCE [LARGE SCALE GENOMIC DNA]</scope>
    <source>
        <strain evidence="2 3">L4-6</strain>
    </source>
</reference>
<sequence length="82" mass="8826">MDDKARRGIDTDVDAFSPGQEALSKSPAKPHALAGQDARRALHRGGLLFGYFLLATQEKVTRTPAGVRKPPQAIQLAITSRS</sequence>
<keyword evidence="3" id="KW-1185">Reference proteome</keyword>
<evidence type="ECO:0000313" key="2">
    <source>
        <dbReference type="EMBL" id="RDD79862.1"/>
    </source>
</evidence>
<dbReference type="OrthoDB" id="5959904at2"/>
<dbReference type="Proteomes" id="UP000253782">
    <property type="component" value="Unassembled WGS sequence"/>
</dbReference>
<proteinExistence type="predicted"/>
<name>A0A369UGK0_9GAMM</name>
<dbReference type="EMBL" id="QQAH01000023">
    <property type="protein sequence ID" value="RDD79862.1"/>
    <property type="molecule type" value="Genomic_DNA"/>
</dbReference>
<feature type="region of interest" description="Disordered" evidence="1">
    <location>
        <begin position="1"/>
        <end position="37"/>
    </location>
</feature>
<organism evidence="2 3">
    <name type="scientific">Dyella tabacisoli</name>
    <dbReference type="NCBI Taxonomy" id="2282381"/>
    <lineage>
        <taxon>Bacteria</taxon>
        <taxon>Pseudomonadati</taxon>
        <taxon>Pseudomonadota</taxon>
        <taxon>Gammaproteobacteria</taxon>
        <taxon>Lysobacterales</taxon>
        <taxon>Rhodanobacteraceae</taxon>
        <taxon>Dyella</taxon>
    </lineage>
</organism>
<evidence type="ECO:0000256" key="1">
    <source>
        <dbReference type="SAM" id="MobiDB-lite"/>
    </source>
</evidence>
<gene>
    <name evidence="2" type="ORF">DVJ77_19670</name>
</gene>
<feature type="compositionally biased region" description="Basic and acidic residues" evidence="1">
    <location>
        <begin position="1"/>
        <end position="10"/>
    </location>
</feature>
<protein>
    <submittedName>
        <fullName evidence="2">Uncharacterized protein</fullName>
    </submittedName>
</protein>
<accession>A0A369UGK0</accession>
<dbReference type="AlphaFoldDB" id="A0A369UGK0"/>
<comment type="caution">
    <text evidence="2">The sequence shown here is derived from an EMBL/GenBank/DDBJ whole genome shotgun (WGS) entry which is preliminary data.</text>
</comment>
<evidence type="ECO:0000313" key="3">
    <source>
        <dbReference type="Proteomes" id="UP000253782"/>
    </source>
</evidence>